<dbReference type="AlphaFoldDB" id="A0A8T2MUQ4"/>
<keyword evidence="5" id="KW-0393">Immunoglobulin domain</keyword>
<dbReference type="Pfam" id="PF25305">
    <property type="entry name" value="Ig_PDGFR_d4"/>
    <property type="match status" value="1"/>
</dbReference>
<evidence type="ECO:0000313" key="10">
    <source>
        <dbReference type="Proteomes" id="UP000824540"/>
    </source>
</evidence>
<name>A0A8T2MUQ4_9TELE</name>
<dbReference type="InterPro" id="IPR007110">
    <property type="entry name" value="Ig-like_dom"/>
</dbReference>
<evidence type="ECO:0000259" key="8">
    <source>
        <dbReference type="PROSITE" id="PS50835"/>
    </source>
</evidence>
<gene>
    <name evidence="9" type="ORF">JZ751_007540</name>
</gene>
<comment type="caution">
    <text evidence="9">The sequence shown here is derived from an EMBL/GenBank/DDBJ whole genome shotgun (WGS) entry which is preliminary data.</text>
</comment>
<keyword evidence="10" id="KW-1185">Reference proteome</keyword>
<dbReference type="GO" id="GO:0098609">
    <property type="term" value="P:cell-cell adhesion"/>
    <property type="evidence" value="ECO:0007669"/>
    <property type="project" value="TreeGrafter"/>
</dbReference>
<evidence type="ECO:0000256" key="5">
    <source>
        <dbReference type="ARBA" id="ARBA00023319"/>
    </source>
</evidence>
<keyword evidence="7" id="KW-0812">Transmembrane</keyword>
<evidence type="ECO:0000256" key="2">
    <source>
        <dbReference type="ARBA" id="ARBA00023136"/>
    </source>
</evidence>
<evidence type="ECO:0000256" key="3">
    <source>
        <dbReference type="ARBA" id="ARBA00023157"/>
    </source>
</evidence>
<protein>
    <recommendedName>
        <fullName evidence="8">Ig-like domain-containing protein</fullName>
    </recommendedName>
</protein>
<dbReference type="PANTHER" id="PTHR11640">
    <property type="entry name" value="NEPHRIN"/>
    <property type="match status" value="1"/>
</dbReference>
<dbReference type="InterPro" id="IPR013783">
    <property type="entry name" value="Ig-like_fold"/>
</dbReference>
<dbReference type="InterPro" id="IPR036179">
    <property type="entry name" value="Ig-like_dom_sf"/>
</dbReference>
<reference evidence="9" key="1">
    <citation type="thesis" date="2021" institute="BYU ScholarsArchive" country="Provo, UT, USA">
        <title>Applications of and Algorithms for Genome Assembly and Genomic Analyses with an Emphasis on Marine Teleosts.</title>
        <authorList>
            <person name="Pickett B.D."/>
        </authorList>
    </citation>
    <scope>NUCLEOTIDE SEQUENCE</scope>
    <source>
        <strain evidence="9">HI-2016</strain>
    </source>
</reference>
<dbReference type="SMART" id="SM00408">
    <property type="entry name" value="IGc2"/>
    <property type="match status" value="1"/>
</dbReference>
<feature type="domain" description="Ig-like" evidence="8">
    <location>
        <begin position="162"/>
        <end position="261"/>
    </location>
</feature>
<feature type="region of interest" description="Disordered" evidence="6">
    <location>
        <begin position="459"/>
        <end position="534"/>
    </location>
</feature>
<dbReference type="InterPro" id="IPR003598">
    <property type="entry name" value="Ig_sub2"/>
</dbReference>
<dbReference type="PROSITE" id="PS50835">
    <property type="entry name" value="IG_LIKE"/>
    <property type="match status" value="1"/>
</dbReference>
<sequence length="534" mass="58275">MCESLQAAAARIEALATARTTEQTHKTLLDGSVTMEYSCLLFTAALLTTYQPGWAGPVISPRGPYLVVSINTPLKLSCHDPQNLFKKVMVHDILVKVGENSTIPCLVTDPAVAELGLETCDGHALPEGLSYRGSLEQGVIISHTQKAFEGCYACTGRLGGNPVRSDDFTLTVRLDTILTAGQSITVLCSTTNVNNDFSLSWISPRGEQLKLETGTQILPDPILYVKSMFLHIASVRVEDSGTYLCKVNNERGTSSATTHLDIRGKPLIISREGPVDGQVRCVAEGYPTPEISWYYCDQPHTRCSHLLNATQEQAVSTVMVSSPEFGRREVESRVNISRSSFATLECVATAEGQQAYTLFSIRERTVPHQLFRPLLIGFASAAVVLAVILVLLLPLHRPPTPNPNTPPAHPTPTPYSLTRHIPLPPTLSPYTYPLPPTLIPPHLPANPITLHPLTPYPTPTPCSLTLHRPPTHPRTLHRPPTPNPNTPDPRTLHLPPTPNPNTPDPLTRHRPPTRGPDTDPDPTSHPTPTPYPQP</sequence>
<evidence type="ECO:0000256" key="1">
    <source>
        <dbReference type="ARBA" id="ARBA00004479"/>
    </source>
</evidence>
<dbReference type="GO" id="GO:0050839">
    <property type="term" value="F:cell adhesion molecule binding"/>
    <property type="evidence" value="ECO:0007669"/>
    <property type="project" value="TreeGrafter"/>
</dbReference>
<dbReference type="Proteomes" id="UP000824540">
    <property type="component" value="Unassembled WGS sequence"/>
</dbReference>
<dbReference type="PANTHER" id="PTHR11640:SF31">
    <property type="entry name" value="IRREGULAR CHIASM C-ROUGHEST PROTEIN-RELATED"/>
    <property type="match status" value="1"/>
</dbReference>
<dbReference type="OrthoDB" id="6077854at2759"/>
<feature type="compositionally biased region" description="Pro residues" evidence="6">
    <location>
        <begin position="523"/>
        <end position="534"/>
    </location>
</feature>
<dbReference type="PRINTS" id="PR01217">
    <property type="entry name" value="PRICHEXTENSN"/>
</dbReference>
<feature type="transmembrane region" description="Helical" evidence="7">
    <location>
        <begin position="370"/>
        <end position="393"/>
    </location>
</feature>
<keyword evidence="7" id="KW-1133">Transmembrane helix</keyword>
<organism evidence="9 10">
    <name type="scientific">Albula glossodonta</name>
    <name type="common">roundjaw bonefish</name>
    <dbReference type="NCBI Taxonomy" id="121402"/>
    <lineage>
        <taxon>Eukaryota</taxon>
        <taxon>Metazoa</taxon>
        <taxon>Chordata</taxon>
        <taxon>Craniata</taxon>
        <taxon>Vertebrata</taxon>
        <taxon>Euteleostomi</taxon>
        <taxon>Actinopterygii</taxon>
        <taxon>Neopterygii</taxon>
        <taxon>Teleostei</taxon>
        <taxon>Albuliformes</taxon>
        <taxon>Albulidae</taxon>
        <taxon>Albula</taxon>
    </lineage>
</organism>
<dbReference type="InterPro" id="IPR051275">
    <property type="entry name" value="Cell_adhesion_signaling"/>
</dbReference>
<proteinExistence type="predicted"/>
<evidence type="ECO:0000313" key="9">
    <source>
        <dbReference type="EMBL" id="KAG9329132.1"/>
    </source>
</evidence>
<dbReference type="Gene3D" id="2.60.40.10">
    <property type="entry name" value="Immunoglobulins"/>
    <property type="match status" value="3"/>
</dbReference>
<accession>A0A8T2MUQ4</accession>
<dbReference type="InterPro" id="IPR003599">
    <property type="entry name" value="Ig_sub"/>
</dbReference>
<dbReference type="Pfam" id="PF07679">
    <property type="entry name" value="I-set"/>
    <property type="match status" value="1"/>
</dbReference>
<dbReference type="GO" id="GO:0005886">
    <property type="term" value="C:plasma membrane"/>
    <property type="evidence" value="ECO:0007669"/>
    <property type="project" value="TreeGrafter"/>
</dbReference>
<keyword evidence="3" id="KW-1015">Disulfide bond</keyword>
<evidence type="ECO:0000256" key="7">
    <source>
        <dbReference type="SAM" id="Phobius"/>
    </source>
</evidence>
<dbReference type="InterPro" id="IPR013098">
    <property type="entry name" value="Ig_I-set"/>
</dbReference>
<dbReference type="EMBL" id="JAFBMS010001453">
    <property type="protein sequence ID" value="KAG9329132.1"/>
    <property type="molecule type" value="Genomic_DNA"/>
</dbReference>
<keyword evidence="2 7" id="KW-0472">Membrane</keyword>
<dbReference type="SUPFAM" id="SSF48726">
    <property type="entry name" value="Immunoglobulin"/>
    <property type="match status" value="2"/>
</dbReference>
<dbReference type="SMART" id="SM00409">
    <property type="entry name" value="IG"/>
    <property type="match status" value="2"/>
</dbReference>
<comment type="subcellular location">
    <subcellularLocation>
        <location evidence="1">Membrane</location>
        <topology evidence="1">Single-pass type I membrane protein</topology>
    </subcellularLocation>
</comment>
<evidence type="ECO:0000256" key="4">
    <source>
        <dbReference type="ARBA" id="ARBA00023180"/>
    </source>
</evidence>
<evidence type="ECO:0000256" key="6">
    <source>
        <dbReference type="SAM" id="MobiDB-lite"/>
    </source>
</evidence>
<dbReference type="GO" id="GO:0005911">
    <property type="term" value="C:cell-cell junction"/>
    <property type="evidence" value="ECO:0007669"/>
    <property type="project" value="TreeGrafter"/>
</dbReference>
<keyword evidence="4" id="KW-0325">Glycoprotein</keyword>